<evidence type="ECO:0000256" key="5">
    <source>
        <dbReference type="ARBA" id="ARBA00022679"/>
    </source>
</evidence>
<evidence type="ECO:0000256" key="9">
    <source>
        <dbReference type="ARBA" id="ARBA00023136"/>
    </source>
</evidence>
<comment type="function">
    <text evidence="10">Mannosyltransferase that operates in the biosynthetic pathway of dolichol-linked oligosaccharides, the glycan precursors employed in protein asparagine (N)-glycosylation. The assembly of dolichol-linked oligosaccharides begins on the cytosolic side of the endoplasmic reticulum membrane and finishes in its lumen. The sequential addition of sugars to dolichol pyrophosphate produces dolichol-linked oligosaccharides containing fourteen sugars, including two GlcNAcs, nine mannoses and three glucoses. Once assembled, the oligosaccharide is transferred from the lipid to nascent proteins by oligosaccharyltransferases. In the lumen of the endoplasmic reticulum, adds the eighth mannose residue in an alpha-1,6 linkage onto Man(7)GlcNAc(2)-PP-dolichol to produce Man(8)GlcNAc(2)-PP-dolichol.</text>
</comment>
<dbReference type="OrthoDB" id="19039at2759"/>
<evidence type="ECO:0000256" key="12">
    <source>
        <dbReference type="RuleBase" id="RU363075"/>
    </source>
</evidence>
<feature type="transmembrane region" description="Helical" evidence="12">
    <location>
        <begin position="253"/>
        <end position="274"/>
    </location>
</feature>
<evidence type="ECO:0000256" key="4">
    <source>
        <dbReference type="ARBA" id="ARBA00022676"/>
    </source>
</evidence>
<evidence type="ECO:0000256" key="3">
    <source>
        <dbReference type="ARBA" id="ARBA00007063"/>
    </source>
</evidence>
<keyword evidence="7 12" id="KW-0256">Endoplasmic reticulum</keyword>
<evidence type="ECO:0000256" key="8">
    <source>
        <dbReference type="ARBA" id="ARBA00022989"/>
    </source>
</evidence>
<dbReference type="Proteomes" id="UP000033647">
    <property type="component" value="Unassembled WGS sequence"/>
</dbReference>
<protein>
    <recommendedName>
        <fullName evidence="12">Mannosyltransferase</fullName>
        <ecNumber evidence="12">2.4.1.-</ecNumber>
    </recommendedName>
</protein>
<comment type="pathway">
    <text evidence="2">Protein modification; protein glycosylation.</text>
</comment>
<dbReference type="PANTHER" id="PTHR22760">
    <property type="entry name" value="GLYCOSYLTRANSFERASE"/>
    <property type="match status" value="1"/>
</dbReference>
<keyword evidence="5 13" id="KW-0808">Transferase</keyword>
<evidence type="ECO:0000256" key="2">
    <source>
        <dbReference type="ARBA" id="ARBA00004922"/>
    </source>
</evidence>
<dbReference type="EMBL" id="LAFY01000331">
    <property type="protein sequence ID" value="KJY00186.1"/>
    <property type="molecule type" value="Genomic_DNA"/>
</dbReference>
<evidence type="ECO:0000313" key="13">
    <source>
        <dbReference type="EMBL" id="KJY00186.1"/>
    </source>
</evidence>
<feature type="transmembrane region" description="Helical" evidence="12">
    <location>
        <begin position="358"/>
        <end position="377"/>
    </location>
</feature>
<dbReference type="UniPathway" id="UPA00378"/>
<proteinExistence type="inferred from homology"/>
<feature type="transmembrane region" description="Helical" evidence="12">
    <location>
        <begin position="303"/>
        <end position="324"/>
    </location>
</feature>
<evidence type="ECO:0000256" key="1">
    <source>
        <dbReference type="ARBA" id="ARBA00004477"/>
    </source>
</evidence>
<dbReference type="EC" id="2.4.1.-" evidence="12"/>
<keyword evidence="6 12" id="KW-0812">Transmembrane</keyword>
<keyword evidence="14" id="KW-1185">Reference proteome</keyword>
<organism evidence="13 14">
    <name type="scientific">Zymoseptoria brevis</name>
    <dbReference type="NCBI Taxonomy" id="1047168"/>
    <lineage>
        <taxon>Eukaryota</taxon>
        <taxon>Fungi</taxon>
        <taxon>Dikarya</taxon>
        <taxon>Ascomycota</taxon>
        <taxon>Pezizomycotina</taxon>
        <taxon>Dothideomycetes</taxon>
        <taxon>Dothideomycetidae</taxon>
        <taxon>Mycosphaerellales</taxon>
        <taxon>Mycosphaerellaceae</taxon>
        <taxon>Zymoseptoria</taxon>
    </lineage>
</organism>
<dbReference type="GO" id="GO:0052917">
    <property type="term" value="F:dol-P-Man:Man(7)GlcNAc(2)-PP-Dol alpha-1,6-mannosyltransferase activity"/>
    <property type="evidence" value="ECO:0007669"/>
    <property type="project" value="UniProtKB-EC"/>
</dbReference>
<name>A0A0F4GVE7_9PEZI</name>
<dbReference type="Pfam" id="PF03901">
    <property type="entry name" value="Glyco_transf_22"/>
    <property type="match status" value="1"/>
</dbReference>
<comment type="subcellular location">
    <subcellularLocation>
        <location evidence="1 12">Endoplasmic reticulum membrane</location>
        <topology evidence="1 12">Multi-pass membrane protein</topology>
    </subcellularLocation>
</comment>
<sequence length="569" mass="63928">MSIAPNYTWRALQIRAFRSSFAREPRKMSSRTLVDTAIDLLLPSFVLVHLFCAPYTKVEESFNIQATHDILNTGIPFSNTSSILASSYDHVAFPGSVPRTFVGALLLAGVSRPLKSLCSSPDQVQLLIRGILGLANAAALWHLKGAVETAYGRNAGRWYVLFQAGQFHVMYYASRTLPNMFAFVLTTVALRNLIMVKSMAWKTQRSSRRRRLALYLLTVAGVIFRSEIAILLAAETAYLLFQQRISLIKEVIPAGLAGAAIALLATVAVDSFFWQQFPLWPEWVGFYYNTILGKSSDWGTSPFYFYFLNALPRLLLNPMTYLICIPMALKMKMSQDVLIPQLAFIAVYSLLPHKEWRFIVYTIPALTAVAAGGANWIWTRRAKTAMYRLLSIGLIISTIASFGISLASLYVSSLNYPGGEALSRLHEIASKEPSLPIHVYLDNLACQTGVSRFQQTHPGWWYDKTEDEAKLVKSTFWKQFDYVLAEKPEEIIGKWKEIDTINGFAGVSIRPGDEDDILPMPAVLGRPGRIVHDAYQRMALVVRQKLTKGYWPAIRMAPRIHILKREALS</sequence>
<gene>
    <name evidence="13" type="ORF">TI39_contig339g00038</name>
</gene>
<dbReference type="PANTHER" id="PTHR22760:SF1">
    <property type="entry name" value="DOL-P-MAN:MAN(7)GLCNAC(2)-PP-DOL ALPHA-1,6-MANNOSYLTRANSFERASE"/>
    <property type="match status" value="1"/>
</dbReference>
<keyword evidence="8 12" id="KW-1133">Transmembrane helix</keyword>
<accession>A0A0F4GVE7</accession>
<dbReference type="STRING" id="1047168.A0A0F4GVE7"/>
<comment type="similarity">
    <text evidence="3 12">Belongs to the glycosyltransferase 22 family.</text>
</comment>
<dbReference type="InterPro" id="IPR005599">
    <property type="entry name" value="GPI_mannosylTrfase"/>
</dbReference>
<keyword evidence="9 12" id="KW-0472">Membrane</keyword>
<evidence type="ECO:0000256" key="11">
    <source>
        <dbReference type="ARBA" id="ARBA00048899"/>
    </source>
</evidence>
<evidence type="ECO:0000256" key="7">
    <source>
        <dbReference type="ARBA" id="ARBA00022824"/>
    </source>
</evidence>
<dbReference type="AlphaFoldDB" id="A0A0F4GVE7"/>
<comment type="catalytic activity">
    <reaction evidence="11">
        <text>an alpha-D-Man-(1-&gt;2)-alpha-D-Man-(1-&gt;2)-alpha-D-Man-(1-&gt;3)-[alpha-D-Man-(1-&gt;2)-alpha-D-Man-(1-&gt;3)-alpha-D-Man-(1-&gt;6)]-beta-D-Man-(1-&gt;4)-beta-D-GlcNAc-(1-&gt;4)-alpha-D-GlcNAc-diphospho-di-trans,poly-cis-dolichol + a di-trans,poly-cis-dolichyl beta-D-mannosyl phosphate = an alpha-D-Man-(1-&gt;2)-alpha-D-Man-(1-&gt;2)-alpha-D-Man-(1-&gt;3)-[alpha-D-Man-(1-&gt;2)-alpha-D-Man-(1-&gt;3)-[alpha-D-Man-(1-&gt;6)]-alpha-D-Man-(1-&gt;6)]-beta-D-Man-(1-&gt;4)-beta-D-GlcNAc-(1-&gt;4)-alpha-D-GlcNAc-diphospho-di-trans,poly-cis-dolichol + a di-trans,poly-cis-dolichyl phosphate + H(+)</text>
        <dbReference type="Rhea" id="RHEA:29535"/>
        <dbReference type="Rhea" id="RHEA-COMP:19498"/>
        <dbReference type="Rhea" id="RHEA-COMP:19501"/>
        <dbReference type="Rhea" id="RHEA-COMP:19518"/>
        <dbReference type="Rhea" id="RHEA-COMP:19519"/>
        <dbReference type="ChEBI" id="CHEBI:15378"/>
        <dbReference type="ChEBI" id="CHEBI:57683"/>
        <dbReference type="ChEBI" id="CHEBI:58211"/>
        <dbReference type="ChEBI" id="CHEBI:132517"/>
        <dbReference type="ChEBI" id="CHEBI:132519"/>
        <dbReference type="EC" id="2.4.1.260"/>
    </reaction>
    <physiologicalReaction direction="left-to-right" evidence="11">
        <dbReference type="Rhea" id="RHEA:29536"/>
    </physiologicalReaction>
</comment>
<dbReference type="GO" id="GO:0005789">
    <property type="term" value="C:endoplasmic reticulum membrane"/>
    <property type="evidence" value="ECO:0007669"/>
    <property type="project" value="UniProtKB-SubCell"/>
</dbReference>
<feature type="transmembrane region" description="Helical" evidence="12">
    <location>
        <begin position="212"/>
        <end position="241"/>
    </location>
</feature>
<comment type="caution">
    <text evidence="13">The sequence shown here is derived from an EMBL/GenBank/DDBJ whole genome shotgun (WGS) entry which is preliminary data.</text>
</comment>
<dbReference type="GO" id="GO:0006488">
    <property type="term" value="P:dolichol-linked oligosaccharide biosynthetic process"/>
    <property type="evidence" value="ECO:0007669"/>
    <property type="project" value="EnsemblFungi"/>
</dbReference>
<feature type="transmembrane region" description="Helical" evidence="12">
    <location>
        <begin position="180"/>
        <end position="200"/>
    </location>
</feature>
<reference evidence="13 14" key="1">
    <citation type="submission" date="2015-03" db="EMBL/GenBank/DDBJ databases">
        <title>RNA-seq based gene annotation and comparative genomics of four Zymoseptoria species reveal species-specific pathogenicity related genes and transposable element activity.</title>
        <authorList>
            <person name="Grandaubert J."/>
            <person name="Bhattacharyya A."/>
            <person name="Stukenbrock E.H."/>
        </authorList>
    </citation>
    <scope>NUCLEOTIDE SEQUENCE [LARGE SCALE GENOMIC DNA]</scope>
    <source>
        <strain evidence="13 14">Zb18110</strain>
    </source>
</reference>
<evidence type="ECO:0000256" key="6">
    <source>
        <dbReference type="ARBA" id="ARBA00022692"/>
    </source>
</evidence>
<evidence type="ECO:0000313" key="14">
    <source>
        <dbReference type="Proteomes" id="UP000033647"/>
    </source>
</evidence>
<keyword evidence="4 12" id="KW-0328">Glycosyltransferase</keyword>
<evidence type="ECO:0000256" key="10">
    <source>
        <dbReference type="ARBA" id="ARBA00044721"/>
    </source>
</evidence>
<feature type="transmembrane region" description="Helical" evidence="12">
    <location>
        <begin position="389"/>
        <end position="411"/>
    </location>
</feature>